<protein>
    <submittedName>
        <fullName evidence="1">Uncharacterized protein</fullName>
    </submittedName>
</protein>
<organism evidence="1 2">
    <name type="scientific">Smallanthus sonchifolius</name>
    <dbReference type="NCBI Taxonomy" id="185202"/>
    <lineage>
        <taxon>Eukaryota</taxon>
        <taxon>Viridiplantae</taxon>
        <taxon>Streptophyta</taxon>
        <taxon>Embryophyta</taxon>
        <taxon>Tracheophyta</taxon>
        <taxon>Spermatophyta</taxon>
        <taxon>Magnoliopsida</taxon>
        <taxon>eudicotyledons</taxon>
        <taxon>Gunneridae</taxon>
        <taxon>Pentapetalae</taxon>
        <taxon>asterids</taxon>
        <taxon>campanulids</taxon>
        <taxon>Asterales</taxon>
        <taxon>Asteraceae</taxon>
        <taxon>Asteroideae</taxon>
        <taxon>Heliantheae alliance</taxon>
        <taxon>Millerieae</taxon>
        <taxon>Smallanthus</taxon>
    </lineage>
</organism>
<comment type="caution">
    <text evidence="1">The sequence shown here is derived from an EMBL/GenBank/DDBJ whole genome shotgun (WGS) entry which is preliminary data.</text>
</comment>
<gene>
    <name evidence="1" type="ORF">L1987_57504</name>
</gene>
<sequence>MQFNTTFSQQLQNFPVEQAYNDFRLSQPYDFGLSQRFVSETQNPNFAYHEPHQSDEDSDETVTPTQNDEVPANPSKTMDVGSSRKKSRPWTTNEEKALATSPKIWLPETNNDHNPFGSNQVLDYFKKIACSIVQFRIKCIVEPTLRADAKPVKIVATVDEEK</sequence>
<reference evidence="1 2" key="2">
    <citation type="journal article" date="2022" name="Mol. Ecol. Resour.">
        <title>The genomes of chicory, endive, great burdock and yacon provide insights into Asteraceae paleo-polyploidization history and plant inulin production.</title>
        <authorList>
            <person name="Fan W."/>
            <person name="Wang S."/>
            <person name="Wang H."/>
            <person name="Wang A."/>
            <person name="Jiang F."/>
            <person name="Liu H."/>
            <person name="Zhao H."/>
            <person name="Xu D."/>
            <person name="Zhang Y."/>
        </authorList>
    </citation>
    <scope>NUCLEOTIDE SEQUENCE [LARGE SCALE GENOMIC DNA]</scope>
    <source>
        <strain evidence="2">cv. Yunnan</strain>
        <tissue evidence="1">Leaves</tissue>
    </source>
</reference>
<evidence type="ECO:0000313" key="2">
    <source>
        <dbReference type="Proteomes" id="UP001056120"/>
    </source>
</evidence>
<dbReference type="Proteomes" id="UP001056120">
    <property type="component" value="Linkage Group LG19"/>
</dbReference>
<accession>A0ACB9DCT1</accession>
<name>A0ACB9DCT1_9ASTR</name>
<keyword evidence="2" id="KW-1185">Reference proteome</keyword>
<reference evidence="2" key="1">
    <citation type="journal article" date="2022" name="Mol. Ecol. Resour.">
        <title>The genomes of chicory, endive, great burdock and yacon provide insights into Asteraceae palaeo-polyploidization history and plant inulin production.</title>
        <authorList>
            <person name="Fan W."/>
            <person name="Wang S."/>
            <person name="Wang H."/>
            <person name="Wang A."/>
            <person name="Jiang F."/>
            <person name="Liu H."/>
            <person name="Zhao H."/>
            <person name="Xu D."/>
            <person name="Zhang Y."/>
        </authorList>
    </citation>
    <scope>NUCLEOTIDE SEQUENCE [LARGE SCALE GENOMIC DNA]</scope>
    <source>
        <strain evidence="2">cv. Yunnan</strain>
    </source>
</reference>
<dbReference type="EMBL" id="CM042036">
    <property type="protein sequence ID" value="KAI3744424.1"/>
    <property type="molecule type" value="Genomic_DNA"/>
</dbReference>
<proteinExistence type="predicted"/>
<evidence type="ECO:0000313" key="1">
    <source>
        <dbReference type="EMBL" id="KAI3744424.1"/>
    </source>
</evidence>